<dbReference type="Proteomes" id="UP000286746">
    <property type="component" value="Unassembled WGS sequence"/>
</dbReference>
<reference evidence="6 7" key="1">
    <citation type="submission" date="2018-11" db="EMBL/GenBank/DDBJ databases">
        <title>Whole genome sequence of Streptomyces paromomycinus NBRC 15454(T).</title>
        <authorList>
            <person name="Komaki H."/>
            <person name="Tamura T."/>
        </authorList>
    </citation>
    <scope>NUCLEOTIDE SEQUENCE [LARGE SCALE GENOMIC DNA]</scope>
    <source>
        <strain evidence="6 7">NBRC 15454</strain>
    </source>
</reference>
<comment type="caution">
    <text evidence="6">The sequence shown here is derived from an EMBL/GenBank/DDBJ whole genome shotgun (WGS) entry which is preliminary data.</text>
</comment>
<evidence type="ECO:0000259" key="4">
    <source>
        <dbReference type="Pfam" id="PF03446"/>
    </source>
</evidence>
<evidence type="ECO:0000256" key="3">
    <source>
        <dbReference type="SAM" id="MobiDB-lite"/>
    </source>
</evidence>
<dbReference type="PANTHER" id="PTHR43580:SF2">
    <property type="entry name" value="CYTOKINE-LIKE NUCLEAR FACTOR N-PAC"/>
    <property type="match status" value="1"/>
</dbReference>
<evidence type="ECO:0000256" key="1">
    <source>
        <dbReference type="ARBA" id="ARBA00009080"/>
    </source>
</evidence>
<dbReference type="Gene3D" id="3.40.50.720">
    <property type="entry name" value="NAD(P)-binding Rossmann-like Domain"/>
    <property type="match status" value="1"/>
</dbReference>
<proteinExistence type="inferred from homology"/>
<dbReference type="InterPro" id="IPR008927">
    <property type="entry name" value="6-PGluconate_DH-like_C_sf"/>
</dbReference>
<feature type="domain" description="NADPH-dependent reductive aminase-like C-terminal" evidence="5">
    <location>
        <begin position="163"/>
        <end position="289"/>
    </location>
</feature>
<sequence>MGDNRTPVTVIGLGDMGAALAGAFLAQGRQVTVWNRTAVKADGLVARGAVRAETVGDAVSASPLVIVCVLDYGVVEQVLTPAGGALAGRTVVNLTNGTPGQARGTAVWAAERGVGYLDGGIMAVPPGIGTAEAFLLYSGPRDVFDAWREELAVLGRPEYAGADPGAAALQDLALLTGMYGMISGVVQALTLVRSAGIGPVDFATTKLVPWLSAMTAAVPHYAGQIECGDYTKGVVSNLAMQAAGLENIVRAHEEQGVSAELLAPVRALVARRLAEGHGAEDFPGVAELLGGSGSGSGSGGEGGSGVAAGR</sequence>
<dbReference type="InterPro" id="IPR036291">
    <property type="entry name" value="NAD(P)-bd_dom_sf"/>
</dbReference>
<keyword evidence="2" id="KW-0560">Oxidoreductase</keyword>
<organism evidence="6 7">
    <name type="scientific">Streptomyces paromomycinus</name>
    <name type="common">Streptomyces rimosus subsp. paromomycinus</name>
    <dbReference type="NCBI Taxonomy" id="92743"/>
    <lineage>
        <taxon>Bacteria</taxon>
        <taxon>Bacillati</taxon>
        <taxon>Actinomycetota</taxon>
        <taxon>Actinomycetes</taxon>
        <taxon>Kitasatosporales</taxon>
        <taxon>Streptomycetaceae</taxon>
        <taxon>Streptomyces</taxon>
    </lineage>
</organism>
<dbReference type="Gene3D" id="1.10.1040.10">
    <property type="entry name" value="N-(1-d-carboxylethyl)-l-norvaline Dehydrogenase, domain 2"/>
    <property type="match status" value="1"/>
</dbReference>
<dbReference type="SUPFAM" id="SSF51735">
    <property type="entry name" value="NAD(P)-binding Rossmann-fold domains"/>
    <property type="match status" value="1"/>
</dbReference>
<dbReference type="PIRSF" id="PIRSF000103">
    <property type="entry name" value="HIBADH"/>
    <property type="match status" value="1"/>
</dbReference>
<dbReference type="GO" id="GO:0050661">
    <property type="term" value="F:NADP binding"/>
    <property type="evidence" value="ECO:0007669"/>
    <property type="project" value="InterPro"/>
</dbReference>
<accession>A0A401W3F6</accession>
<dbReference type="EMBL" id="BHZD01000001">
    <property type="protein sequence ID" value="GCD43831.1"/>
    <property type="molecule type" value="Genomic_DNA"/>
</dbReference>
<evidence type="ECO:0000256" key="2">
    <source>
        <dbReference type="ARBA" id="ARBA00023002"/>
    </source>
</evidence>
<feature type="domain" description="6-phosphogluconate dehydrogenase NADP-binding" evidence="4">
    <location>
        <begin position="8"/>
        <end position="156"/>
    </location>
</feature>
<name>A0A401W3F6_STREY</name>
<dbReference type="AlphaFoldDB" id="A0A401W3F6"/>
<protein>
    <submittedName>
        <fullName evidence="6">Dehydrogenase</fullName>
    </submittedName>
</protein>
<dbReference type="InterPro" id="IPR051265">
    <property type="entry name" value="HIBADH-related_NP60_sf"/>
</dbReference>
<keyword evidence="7" id="KW-1185">Reference proteome</keyword>
<dbReference type="SUPFAM" id="SSF48179">
    <property type="entry name" value="6-phosphogluconate dehydrogenase C-terminal domain-like"/>
    <property type="match status" value="1"/>
</dbReference>
<dbReference type="Pfam" id="PF21761">
    <property type="entry name" value="RedAm-like_C"/>
    <property type="match status" value="1"/>
</dbReference>
<dbReference type="InterPro" id="IPR013328">
    <property type="entry name" value="6PGD_dom2"/>
</dbReference>
<dbReference type="Pfam" id="PF03446">
    <property type="entry name" value="NAD_binding_2"/>
    <property type="match status" value="1"/>
</dbReference>
<evidence type="ECO:0000313" key="6">
    <source>
        <dbReference type="EMBL" id="GCD43831.1"/>
    </source>
</evidence>
<dbReference type="RefSeq" id="WP_125054860.1">
    <property type="nucleotide sequence ID" value="NZ_BHZD01000001.1"/>
</dbReference>
<evidence type="ECO:0000259" key="5">
    <source>
        <dbReference type="Pfam" id="PF21761"/>
    </source>
</evidence>
<feature type="region of interest" description="Disordered" evidence="3">
    <location>
        <begin position="290"/>
        <end position="310"/>
    </location>
</feature>
<comment type="similarity">
    <text evidence="1">Belongs to the HIBADH-related family.</text>
</comment>
<dbReference type="InterPro" id="IPR006115">
    <property type="entry name" value="6PGDH_NADP-bd"/>
</dbReference>
<dbReference type="InterPro" id="IPR048666">
    <property type="entry name" value="RedAm-like_C"/>
</dbReference>
<dbReference type="InterPro" id="IPR015815">
    <property type="entry name" value="HIBADH-related"/>
</dbReference>
<dbReference type="PANTHER" id="PTHR43580">
    <property type="entry name" value="OXIDOREDUCTASE GLYR1-RELATED"/>
    <property type="match status" value="1"/>
</dbReference>
<dbReference type="GO" id="GO:0016491">
    <property type="term" value="F:oxidoreductase activity"/>
    <property type="evidence" value="ECO:0007669"/>
    <property type="project" value="UniProtKB-KW"/>
</dbReference>
<evidence type="ECO:0000313" key="7">
    <source>
        <dbReference type="Proteomes" id="UP000286746"/>
    </source>
</evidence>
<gene>
    <name evidence="6" type="ORF">GKJPGBOP_03514</name>
</gene>